<evidence type="ECO:0000313" key="2">
    <source>
        <dbReference type="Proteomes" id="UP000811609"/>
    </source>
</evidence>
<proteinExistence type="predicted"/>
<reference evidence="1" key="1">
    <citation type="submission" date="2020-12" db="EMBL/GenBank/DDBJ databases">
        <title>WGS assembly of Carya illinoinensis cv. Pawnee.</title>
        <authorList>
            <person name="Platts A."/>
            <person name="Shu S."/>
            <person name="Wright S."/>
            <person name="Barry K."/>
            <person name="Edger P."/>
            <person name="Pires J.C."/>
            <person name="Schmutz J."/>
        </authorList>
    </citation>
    <scope>NUCLEOTIDE SEQUENCE</scope>
    <source>
        <tissue evidence="1">Leaf</tissue>
    </source>
</reference>
<comment type="caution">
    <text evidence="1">The sequence shown here is derived from an EMBL/GenBank/DDBJ whole genome shotgun (WGS) entry which is preliminary data.</text>
</comment>
<dbReference type="AlphaFoldDB" id="A0A8T1RFG2"/>
<organism evidence="1 2">
    <name type="scientific">Carya illinoinensis</name>
    <name type="common">Pecan</name>
    <dbReference type="NCBI Taxonomy" id="32201"/>
    <lineage>
        <taxon>Eukaryota</taxon>
        <taxon>Viridiplantae</taxon>
        <taxon>Streptophyta</taxon>
        <taxon>Embryophyta</taxon>
        <taxon>Tracheophyta</taxon>
        <taxon>Spermatophyta</taxon>
        <taxon>Magnoliopsida</taxon>
        <taxon>eudicotyledons</taxon>
        <taxon>Gunneridae</taxon>
        <taxon>Pentapetalae</taxon>
        <taxon>rosids</taxon>
        <taxon>fabids</taxon>
        <taxon>Fagales</taxon>
        <taxon>Juglandaceae</taxon>
        <taxon>Carya</taxon>
    </lineage>
</organism>
<dbReference type="Proteomes" id="UP000811609">
    <property type="component" value="Chromosome 2"/>
</dbReference>
<evidence type="ECO:0000313" key="1">
    <source>
        <dbReference type="EMBL" id="KAG6665758.1"/>
    </source>
</evidence>
<name>A0A8T1RFG2_CARIL</name>
<gene>
    <name evidence="1" type="ORF">CIPAW_02G182300</name>
</gene>
<dbReference type="EMBL" id="CM031810">
    <property type="protein sequence ID" value="KAG6665758.1"/>
    <property type="molecule type" value="Genomic_DNA"/>
</dbReference>
<keyword evidence="2" id="KW-1185">Reference proteome</keyword>
<protein>
    <submittedName>
        <fullName evidence="1">Uncharacterized protein</fullName>
    </submittedName>
</protein>
<sequence>MYLQQFGVHRNHGRPWIFFWKSTCTELDFLQAFVYFCYS</sequence>
<accession>A0A8T1RFG2</accession>